<protein>
    <submittedName>
        <fullName evidence="1">Thrombopoietin</fullName>
    </submittedName>
</protein>
<gene>
    <name evidence="1" type="primary">Thpo</name>
    <name evidence="1" type="ORF">CM83_30149</name>
</gene>
<name>A0A0A9W0U9_LYGHE</name>
<feature type="non-terminal residue" evidence="1">
    <location>
        <position position="1"/>
    </location>
</feature>
<proteinExistence type="predicted"/>
<dbReference type="AlphaFoldDB" id="A0A0A9W0U9"/>
<organism evidence="1">
    <name type="scientific">Lygus hesperus</name>
    <name type="common">Western plant bug</name>
    <dbReference type="NCBI Taxonomy" id="30085"/>
    <lineage>
        <taxon>Eukaryota</taxon>
        <taxon>Metazoa</taxon>
        <taxon>Ecdysozoa</taxon>
        <taxon>Arthropoda</taxon>
        <taxon>Hexapoda</taxon>
        <taxon>Insecta</taxon>
        <taxon>Pterygota</taxon>
        <taxon>Neoptera</taxon>
        <taxon>Paraneoptera</taxon>
        <taxon>Hemiptera</taxon>
        <taxon>Heteroptera</taxon>
        <taxon>Panheteroptera</taxon>
        <taxon>Cimicomorpha</taxon>
        <taxon>Miridae</taxon>
        <taxon>Mirini</taxon>
        <taxon>Lygus</taxon>
    </lineage>
</organism>
<dbReference type="EMBL" id="GBHO01042563">
    <property type="protein sequence ID" value="JAG01041.1"/>
    <property type="molecule type" value="Transcribed_RNA"/>
</dbReference>
<evidence type="ECO:0000313" key="1">
    <source>
        <dbReference type="EMBL" id="JAG01041.1"/>
    </source>
</evidence>
<accession>A0A0A9W0U9</accession>
<sequence length="157" mass="16790">SESDSQEINESVVSVEEIPSVNCNSELPTITIPSQLETNGSTEAPPKVKLRSLTEWTDSSTAAYQLNFQVAHITIMSGPITKFKPAASKIISSTLLSISGSNHQGILDTTNDDILPGVHWVWDPGGGWSWVFSPSLHSCLETALCSDGAEGEANLFS</sequence>
<reference evidence="1" key="1">
    <citation type="journal article" date="2014" name="PLoS ONE">
        <title>Transcriptome-Based Identification of ABC Transporters in the Western Tarnished Plant Bug Lygus hesperus.</title>
        <authorList>
            <person name="Hull J.J."/>
            <person name="Chaney K."/>
            <person name="Geib S.M."/>
            <person name="Fabrick J.A."/>
            <person name="Brent C.S."/>
            <person name="Walsh D."/>
            <person name="Lavine L.C."/>
        </authorList>
    </citation>
    <scope>NUCLEOTIDE SEQUENCE</scope>
</reference>
<reference evidence="1" key="2">
    <citation type="submission" date="2014-07" db="EMBL/GenBank/DDBJ databases">
        <authorList>
            <person name="Hull J."/>
        </authorList>
    </citation>
    <scope>NUCLEOTIDE SEQUENCE</scope>
</reference>